<dbReference type="Proteomes" id="UP000064912">
    <property type="component" value="Chromosome"/>
</dbReference>
<protein>
    <submittedName>
        <fullName evidence="1">PANL56 protein</fullName>
    </submittedName>
</protein>
<dbReference type="eggNOG" id="COG2929">
    <property type="taxonomic scope" value="Bacteria"/>
</dbReference>
<dbReference type="EMBL" id="AP014800">
    <property type="protein sequence ID" value="BAQ67625.1"/>
    <property type="molecule type" value="Genomic_DNA"/>
</dbReference>
<dbReference type="InterPro" id="IPR007460">
    <property type="entry name" value="BrnT_toxin"/>
</dbReference>
<dbReference type="KEGG" id="rsu:NHU_00455"/>
<organism evidence="1 2">
    <name type="scientific">Rhodovulum sulfidophilum</name>
    <name type="common">Rhodobacter sulfidophilus</name>
    <dbReference type="NCBI Taxonomy" id="35806"/>
    <lineage>
        <taxon>Bacteria</taxon>
        <taxon>Pseudomonadati</taxon>
        <taxon>Pseudomonadota</taxon>
        <taxon>Alphaproteobacteria</taxon>
        <taxon>Rhodobacterales</taxon>
        <taxon>Paracoccaceae</taxon>
        <taxon>Rhodovulum</taxon>
    </lineage>
</organism>
<dbReference type="InterPro" id="IPR038573">
    <property type="entry name" value="BrnT_sf"/>
</dbReference>
<accession>A0A0D6AYA7</accession>
<dbReference type="AlphaFoldDB" id="A0A0D6AYA7"/>
<proteinExistence type="predicted"/>
<evidence type="ECO:0000313" key="1">
    <source>
        <dbReference type="EMBL" id="BAQ67625.1"/>
    </source>
</evidence>
<dbReference type="Gene3D" id="3.10.450.530">
    <property type="entry name" value="Ribonuclease toxin, BrnT, of type II toxin-antitoxin system"/>
    <property type="match status" value="1"/>
</dbReference>
<sequence>MRIEFDQSKRDNTLEARGLDMADAAEVFDGPHMTVEDDRIDYGEARFITIGFMSGRMVVLVWTERGRARRIISMRKANGREQKAYGPRLE</sequence>
<evidence type="ECO:0000313" key="2">
    <source>
        <dbReference type="Proteomes" id="UP000064912"/>
    </source>
</evidence>
<name>A0A0D6AYA7_RHOSU</name>
<dbReference type="Pfam" id="PF04365">
    <property type="entry name" value="BrnT_toxin"/>
    <property type="match status" value="1"/>
</dbReference>
<gene>
    <name evidence="1" type="ORF">NHU_00455</name>
</gene>
<reference evidence="1 2" key="1">
    <citation type="submission" date="2015-02" db="EMBL/GenBank/DDBJ databases">
        <title>Genome sequene of Rhodovulum sulfidophilum DSM 2351.</title>
        <authorList>
            <person name="Nagao N."/>
        </authorList>
    </citation>
    <scope>NUCLEOTIDE SEQUENCE [LARGE SCALE GENOMIC DNA]</scope>
    <source>
        <strain evidence="1 2">DSM 2351</strain>
    </source>
</reference>